<proteinExistence type="predicted"/>
<dbReference type="Pfam" id="PF00873">
    <property type="entry name" value="ACR_tran"/>
    <property type="match status" value="1"/>
</dbReference>
<keyword evidence="1" id="KW-0472">Membrane</keyword>
<protein>
    <submittedName>
        <fullName evidence="2">Multidrug efflux pump subunit AcrB</fullName>
    </submittedName>
</protein>
<dbReference type="InterPro" id="IPR001036">
    <property type="entry name" value="Acrflvin-R"/>
</dbReference>
<dbReference type="Gene3D" id="3.30.70.1440">
    <property type="entry name" value="Multidrug efflux transporter AcrB pore domain"/>
    <property type="match status" value="1"/>
</dbReference>
<dbReference type="AlphaFoldDB" id="A0A1I3HQK9"/>
<feature type="transmembrane region" description="Helical" evidence="1">
    <location>
        <begin position="14"/>
        <end position="33"/>
    </location>
</feature>
<reference evidence="2 3" key="1">
    <citation type="submission" date="2016-10" db="EMBL/GenBank/DDBJ databases">
        <authorList>
            <person name="de Groot N.N."/>
        </authorList>
    </citation>
    <scope>NUCLEOTIDE SEQUENCE [LARGE SCALE GENOMIC DNA]</scope>
    <source>
        <strain evidence="2 3">Z108</strain>
    </source>
</reference>
<feature type="transmembrane region" description="Helical" evidence="1">
    <location>
        <begin position="387"/>
        <end position="407"/>
    </location>
</feature>
<gene>
    <name evidence="2" type="ORF">SAMN04487861_1331</name>
</gene>
<evidence type="ECO:0000256" key="1">
    <source>
        <dbReference type="SAM" id="Phobius"/>
    </source>
</evidence>
<evidence type="ECO:0000313" key="2">
    <source>
        <dbReference type="EMBL" id="SFI37952.1"/>
    </source>
</evidence>
<feature type="transmembrane region" description="Helical" evidence="1">
    <location>
        <begin position="985"/>
        <end position="1008"/>
    </location>
</feature>
<dbReference type="OrthoDB" id="9757876at2"/>
<feature type="transmembrane region" description="Helical" evidence="1">
    <location>
        <begin position="427"/>
        <end position="451"/>
    </location>
</feature>
<dbReference type="Gene3D" id="3.30.70.1320">
    <property type="entry name" value="Multidrug efflux transporter AcrB pore domain like"/>
    <property type="match status" value="1"/>
</dbReference>
<keyword evidence="1" id="KW-1133">Transmembrane helix</keyword>
<dbReference type="EMBL" id="FOQK01000033">
    <property type="protein sequence ID" value="SFI37952.1"/>
    <property type="molecule type" value="Genomic_DNA"/>
</dbReference>
<sequence length="1014" mass="112230">MTNLTEISLKHRALVWYFIIMTAIGGVAAYFQLGRMEDPQFTIRQMVITAAWPGATAEQMQEQVTDKLEKKFQDVPGLDHINSETRAGQTVIYVALKPEVSKEQIRPIWRDVHNFGEAVKKDLPEGVYGPYYNDRFDDVYGSIYAVTGDGYSYEELRQYAEKTRRDLLHIPSVQKVELIGEQPDVVYVELQRDKIAELGINPQIIANALKTQNNMTATGEVETSTNDVFLRVSGVFDDIDAIREMPINANGKVLRLGDIARVQRQSIDPAKPKMYFNGEPAIGIAVSMEEGGNILELGEQLRQEIGKIQQEVPVGLEIHQVSDQPKVVDGSIHDFVKTLVEAIVIVLAVSFLSLGVRTGMVVAGCIPLVLCGVFCIMYMAGIDLHKVSLGALIIALGLLVDDAIIAVEMMSVKLEMGLNRFDAACYAFRATAKPMLTGTLITCAGFIPVAFSEGLASEFCRALFPVIATALLLSWLVSVMIAPLFGYHLIQVEVKTDEAGKFDPYQSKFYRWFREVLVWFLDHRRLVLGVTAVLFLVSVGMLKFVKQEFFPTSTRPEVLIELKLPEGSSMAATQEVCDRMSDWLQARQDLLANYSYYVGRYAPRFVLTIDPKAERDNAAQFVLVAKDTEAREKLTEQLNKAFADDFADVRAKMQFIQTGPPAAYPVMLRVTGYTSDQAKELARKVADIVAEDPNNYNVNMSWGDKSKVMHLELDQDKLNSLGVSSQAVSQQLYTSITGATAAQFYAGDRTIDIKLRLASEDRQDLSKIKSLPIYLGQAGYVPLEQLAKISYEAEDGYIERRDLMPTVTVQAEIHAGTANDATQKAFDATKELREDLPFGCRIEPAGALADSKDSAGYLMKPIPMMIFIIMTLLMFQLGSVKQMVLTVLTAPLGIIGVSWGMLLTNSAMGFVAELGILALSGMIIRNSVILIDQIQKHLADGETPWDAVVDSAILRFRPIMLTAAAAILGMLPLMFSRFWGPMAVAIASGLLVATVLTLLVLPAMYAVAYKVKRE</sequence>
<feature type="transmembrane region" description="Helical" evidence="1">
    <location>
        <begin position="959"/>
        <end position="979"/>
    </location>
</feature>
<feature type="transmembrane region" description="Helical" evidence="1">
    <location>
        <begin position="463"/>
        <end position="485"/>
    </location>
</feature>
<feature type="transmembrane region" description="Helical" evidence="1">
    <location>
        <begin position="862"/>
        <end position="880"/>
    </location>
</feature>
<keyword evidence="1" id="KW-0812">Transmembrane</keyword>
<accession>A0A1I3HQK9</accession>
<dbReference type="GO" id="GO:0042910">
    <property type="term" value="F:xenobiotic transmembrane transporter activity"/>
    <property type="evidence" value="ECO:0007669"/>
    <property type="project" value="TreeGrafter"/>
</dbReference>
<dbReference type="PANTHER" id="PTHR32063">
    <property type="match status" value="1"/>
</dbReference>
<feature type="transmembrane region" description="Helical" evidence="1">
    <location>
        <begin position="360"/>
        <end position="380"/>
    </location>
</feature>
<dbReference type="Proteomes" id="UP000183639">
    <property type="component" value="Unassembled WGS sequence"/>
</dbReference>
<evidence type="ECO:0000313" key="3">
    <source>
        <dbReference type="Proteomes" id="UP000183639"/>
    </source>
</evidence>
<dbReference type="SUPFAM" id="SSF82693">
    <property type="entry name" value="Multidrug efflux transporter AcrB pore domain, PN1, PN2, PC1 and PC2 subdomains"/>
    <property type="match status" value="2"/>
</dbReference>
<dbReference type="InterPro" id="IPR027463">
    <property type="entry name" value="AcrB_DN_DC_subdom"/>
</dbReference>
<feature type="transmembrane region" description="Helical" evidence="1">
    <location>
        <begin position="526"/>
        <end position="545"/>
    </location>
</feature>
<feature type="transmembrane region" description="Helical" evidence="1">
    <location>
        <begin position="892"/>
        <end position="919"/>
    </location>
</feature>
<dbReference type="GO" id="GO:0005886">
    <property type="term" value="C:plasma membrane"/>
    <property type="evidence" value="ECO:0007669"/>
    <property type="project" value="TreeGrafter"/>
</dbReference>
<dbReference type="SUPFAM" id="SSF82866">
    <property type="entry name" value="Multidrug efflux transporter AcrB transmembrane domain"/>
    <property type="match status" value="2"/>
</dbReference>
<organism evidence="2 3">
    <name type="scientific">Selenomonas ruminantium</name>
    <dbReference type="NCBI Taxonomy" id="971"/>
    <lineage>
        <taxon>Bacteria</taxon>
        <taxon>Bacillati</taxon>
        <taxon>Bacillota</taxon>
        <taxon>Negativicutes</taxon>
        <taxon>Selenomonadales</taxon>
        <taxon>Selenomonadaceae</taxon>
        <taxon>Selenomonas</taxon>
    </lineage>
</organism>
<dbReference type="SUPFAM" id="SSF82714">
    <property type="entry name" value="Multidrug efflux transporter AcrB TolC docking domain, DN and DC subdomains"/>
    <property type="match status" value="2"/>
</dbReference>
<dbReference type="Gene3D" id="3.30.70.1430">
    <property type="entry name" value="Multidrug efflux transporter AcrB pore domain"/>
    <property type="match status" value="2"/>
</dbReference>
<dbReference type="Gene3D" id="3.30.2090.10">
    <property type="entry name" value="Multidrug efflux transporter AcrB TolC docking domain, DN and DC subdomains"/>
    <property type="match status" value="2"/>
</dbReference>
<dbReference type="PANTHER" id="PTHR32063:SF18">
    <property type="entry name" value="CATION EFFLUX SYSTEM PROTEIN"/>
    <property type="match status" value="1"/>
</dbReference>
<dbReference type="Gene3D" id="1.20.1640.10">
    <property type="entry name" value="Multidrug efflux transporter AcrB transmembrane domain"/>
    <property type="match status" value="2"/>
</dbReference>
<feature type="transmembrane region" description="Helical" evidence="1">
    <location>
        <begin position="335"/>
        <end position="354"/>
    </location>
</feature>
<dbReference type="RefSeq" id="WP_075445664.1">
    <property type="nucleotide sequence ID" value="NZ_FOQK01000033.1"/>
</dbReference>
<dbReference type="PRINTS" id="PR00702">
    <property type="entry name" value="ACRIFLAVINRP"/>
</dbReference>
<name>A0A1I3HQK9_SELRU</name>